<dbReference type="STRING" id="1121937.GCA_000423125_02745"/>
<dbReference type="PANTHER" id="PTHR42693">
    <property type="entry name" value="ARYLSULFATASE FAMILY MEMBER"/>
    <property type="match status" value="1"/>
</dbReference>
<comment type="caution">
    <text evidence="3">The sequence shown here is derived from an EMBL/GenBank/DDBJ whole genome shotgun (WGS) entry which is preliminary data.</text>
</comment>
<organism evidence="3 4">
    <name type="scientific">Haliea salexigens</name>
    <dbReference type="NCBI Taxonomy" id="287487"/>
    <lineage>
        <taxon>Bacteria</taxon>
        <taxon>Pseudomonadati</taxon>
        <taxon>Pseudomonadota</taxon>
        <taxon>Gammaproteobacteria</taxon>
        <taxon>Cellvibrionales</taxon>
        <taxon>Halieaceae</taxon>
        <taxon>Haliea</taxon>
    </lineage>
</organism>
<dbReference type="PANTHER" id="PTHR42693:SF43">
    <property type="entry name" value="BLL2667 PROTEIN"/>
    <property type="match status" value="1"/>
</dbReference>
<feature type="non-terminal residue" evidence="3">
    <location>
        <position position="1"/>
    </location>
</feature>
<proteinExistence type="inferred from homology"/>
<reference evidence="3 4" key="1">
    <citation type="journal article" date="2018" name="Nat. Biotechnol.">
        <title>A standardized bacterial taxonomy based on genome phylogeny substantially revises the tree of life.</title>
        <authorList>
            <person name="Parks D.H."/>
            <person name="Chuvochina M."/>
            <person name="Waite D.W."/>
            <person name="Rinke C."/>
            <person name="Skarshewski A."/>
            <person name="Chaumeil P.A."/>
            <person name="Hugenholtz P."/>
        </authorList>
    </citation>
    <scope>NUCLEOTIDE SEQUENCE [LARGE SCALE GENOMIC DNA]</scope>
    <source>
        <strain evidence="3">UBA9158</strain>
    </source>
</reference>
<dbReference type="Proteomes" id="UP000259273">
    <property type="component" value="Unassembled WGS sequence"/>
</dbReference>
<evidence type="ECO:0000256" key="1">
    <source>
        <dbReference type="ARBA" id="ARBA00008779"/>
    </source>
</evidence>
<protein>
    <submittedName>
        <fullName evidence="3">Arylsulfatase</fullName>
    </submittedName>
</protein>
<feature type="domain" description="Sulfatase N-terminal" evidence="2">
    <location>
        <begin position="2"/>
        <end position="228"/>
    </location>
</feature>
<sequence>GKPFFVYLAPGATHAPLQVPAPWIRRYEGHFSAGWNQMRETILERQKALGVVPADTALTPAPEALPAWDSLNAEQKQVAERLMETYAGFLEHTDAQVGRLTSALRQRGQLDNTLFIYIAGDNGSSAEGGLEGSINYMGALQGMPETLEQQLAALDRIGDETTYPQYPAGWGWALTSPFQWVKQVASHLGGTRVGAVVSWPRVVGDQAGGLRTQFTHVNDVVPTILDALAIGAPETVKGVAQSPMDGSSFLASLSQDDAPEHHSTQLFEVNGNRAIYHKGWMASAFHQRLPWSVGVPAAPSAMEDDSWELYNLEEDFSQARNLADSRPEKLAELQAEFQKEAGRLGILPLRSAMDTMNSHPLPSLRGERSEFSYGPEAVGIPETQGPPLFNRSWSLDATLTGPEPRGVIVTMGGTVAGWSLYLDNQSRPVFRYRSFEQGEITLQGDEPVSGDVKLSLNFAYDGGGYAKGGEFTLMVDGKAVEKARIAATPPSFFSIDETFDVGVDTGSPAGTYPADSPIGYPLAGASLRRVNILTTPPER</sequence>
<evidence type="ECO:0000259" key="2">
    <source>
        <dbReference type="Pfam" id="PF00884"/>
    </source>
</evidence>
<dbReference type="Gene3D" id="3.30.1120.10">
    <property type="match status" value="1"/>
</dbReference>
<evidence type="ECO:0000313" key="3">
    <source>
        <dbReference type="EMBL" id="HAN28400.1"/>
    </source>
</evidence>
<dbReference type="EMBL" id="DMND01000162">
    <property type="protein sequence ID" value="HAN28400.1"/>
    <property type="molecule type" value="Genomic_DNA"/>
</dbReference>
<comment type="similarity">
    <text evidence="1">Belongs to the sulfatase family.</text>
</comment>
<dbReference type="InterPro" id="IPR017850">
    <property type="entry name" value="Alkaline_phosphatase_core_sf"/>
</dbReference>
<dbReference type="InterPro" id="IPR000917">
    <property type="entry name" value="Sulfatase_N"/>
</dbReference>
<dbReference type="AlphaFoldDB" id="A0A3C1KNX6"/>
<dbReference type="SUPFAM" id="SSF53649">
    <property type="entry name" value="Alkaline phosphatase-like"/>
    <property type="match status" value="1"/>
</dbReference>
<gene>
    <name evidence="3" type="ORF">DCP75_11905</name>
</gene>
<evidence type="ECO:0000313" key="4">
    <source>
        <dbReference type="Proteomes" id="UP000259273"/>
    </source>
</evidence>
<name>A0A3C1KNX6_9GAMM</name>
<accession>A0A3C1KNX6</accession>
<dbReference type="Gene3D" id="3.40.720.10">
    <property type="entry name" value="Alkaline Phosphatase, subunit A"/>
    <property type="match status" value="1"/>
</dbReference>
<dbReference type="InterPro" id="IPR050738">
    <property type="entry name" value="Sulfatase"/>
</dbReference>
<dbReference type="Pfam" id="PF00884">
    <property type="entry name" value="Sulfatase"/>
    <property type="match status" value="1"/>
</dbReference>